<comment type="similarity">
    <text evidence="2 3">Belongs to the LOG family.</text>
</comment>
<dbReference type="PANTHER" id="PTHR31223:SF70">
    <property type="entry name" value="LOG FAMILY PROTEIN YJL055W"/>
    <property type="match status" value="1"/>
</dbReference>
<evidence type="ECO:0000313" key="5">
    <source>
        <dbReference type="Proteomes" id="UP000251835"/>
    </source>
</evidence>
<keyword evidence="5" id="KW-1185">Reference proteome</keyword>
<name>A0A7L4USB2_BALHA</name>
<comment type="catalytic activity">
    <reaction evidence="1">
        <text>AMP + H2O = D-ribose 5-phosphate + adenine</text>
        <dbReference type="Rhea" id="RHEA:20129"/>
        <dbReference type="ChEBI" id="CHEBI:15377"/>
        <dbReference type="ChEBI" id="CHEBI:16708"/>
        <dbReference type="ChEBI" id="CHEBI:78346"/>
        <dbReference type="ChEBI" id="CHEBI:456215"/>
        <dbReference type="EC" id="3.2.2.4"/>
    </reaction>
</comment>
<reference evidence="4 5" key="1">
    <citation type="submission" date="2018-05" db="EMBL/GenBank/DDBJ databases">
        <title>Genomic Encyclopedia of Type Strains, Phase IV (KMG-IV): sequencing the most valuable type-strain genomes for metagenomic binning, comparative biology and taxonomic classification.</title>
        <authorList>
            <person name="Goeker M."/>
        </authorList>
    </citation>
    <scope>NUCLEOTIDE SEQUENCE [LARGE SCALE GENOMIC DNA]</scope>
    <source>
        <strain evidence="4 5">DSM 28579</strain>
    </source>
</reference>
<accession>A0A7L4USB2</accession>
<protein>
    <recommendedName>
        <fullName evidence="3">Cytokinin riboside 5'-monophosphate phosphoribohydrolase</fullName>
        <ecNumber evidence="3">3.2.2.n1</ecNumber>
    </recommendedName>
</protein>
<dbReference type="Pfam" id="PF03641">
    <property type="entry name" value="Lysine_decarbox"/>
    <property type="match status" value="1"/>
</dbReference>
<sequence>MNIAVYCSSSDAIADKYFADARKVGKAIAKAGHTLLYGGTFMGLMGALAKENMKYGGKRVGVICEKIIDMEGVVLDDENLLTVETLSLRKAKLVELADAHVVLPGGFGTLDEAMSILAMKQVGESEAPVVFLSTDGFYTSLQLQFQKFYKEFFAGENFKEAYHFINKVEELCELIAEFR</sequence>
<dbReference type="InterPro" id="IPR031100">
    <property type="entry name" value="LOG_fam"/>
</dbReference>
<evidence type="ECO:0000313" key="4">
    <source>
        <dbReference type="EMBL" id="PVX52650.1"/>
    </source>
</evidence>
<comment type="caution">
    <text evidence="4">The sequence shown here is derived from an EMBL/GenBank/DDBJ whole genome shotgun (WGS) entry which is preliminary data.</text>
</comment>
<evidence type="ECO:0000256" key="3">
    <source>
        <dbReference type="RuleBase" id="RU363015"/>
    </source>
</evidence>
<organism evidence="4 5">
    <name type="scientific">Balneicella halophila</name>
    <dbReference type="NCBI Taxonomy" id="1537566"/>
    <lineage>
        <taxon>Bacteria</taxon>
        <taxon>Pseudomonadati</taxon>
        <taxon>Bacteroidota</taxon>
        <taxon>Bacteroidia</taxon>
        <taxon>Bacteroidales</taxon>
        <taxon>Balneicellaceae</taxon>
        <taxon>Balneicella</taxon>
    </lineage>
</organism>
<dbReference type="RefSeq" id="WP_116496175.1">
    <property type="nucleotide sequence ID" value="NZ_QENZ01000003.1"/>
</dbReference>
<dbReference type="GO" id="GO:0008714">
    <property type="term" value="F:AMP nucleosidase activity"/>
    <property type="evidence" value="ECO:0007669"/>
    <property type="project" value="UniProtKB-EC"/>
</dbReference>
<dbReference type="AlphaFoldDB" id="A0A7L4USB2"/>
<dbReference type="NCBIfam" id="TIGR00730">
    <property type="entry name" value="Rossman fold protein, TIGR00730 family"/>
    <property type="match status" value="1"/>
</dbReference>
<keyword evidence="3" id="KW-0378">Hydrolase</keyword>
<dbReference type="Gene3D" id="3.40.50.450">
    <property type="match status" value="1"/>
</dbReference>
<evidence type="ECO:0000256" key="1">
    <source>
        <dbReference type="ARBA" id="ARBA00000274"/>
    </source>
</evidence>
<dbReference type="EMBL" id="QENZ01000003">
    <property type="protein sequence ID" value="PVX52650.1"/>
    <property type="molecule type" value="Genomic_DNA"/>
</dbReference>
<dbReference type="EC" id="3.2.2.n1" evidence="3"/>
<gene>
    <name evidence="4" type="ORF">C7377_0980</name>
</gene>
<dbReference type="SUPFAM" id="SSF102405">
    <property type="entry name" value="MCP/YpsA-like"/>
    <property type="match status" value="1"/>
</dbReference>
<dbReference type="OrthoDB" id="9801098at2"/>
<evidence type="ECO:0000256" key="2">
    <source>
        <dbReference type="ARBA" id="ARBA00006763"/>
    </source>
</evidence>
<dbReference type="Proteomes" id="UP000251835">
    <property type="component" value="Unassembled WGS sequence"/>
</dbReference>
<keyword evidence="3" id="KW-0203">Cytokinin biosynthesis</keyword>
<dbReference type="PANTHER" id="PTHR31223">
    <property type="entry name" value="LOG FAMILY PROTEIN YJL055W"/>
    <property type="match status" value="1"/>
</dbReference>
<dbReference type="GO" id="GO:0005829">
    <property type="term" value="C:cytosol"/>
    <property type="evidence" value="ECO:0007669"/>
    <property type="project" value="TreeGrafter"/>
</dbReference>
<dbReference type="InterPro" id="IPR005269">
    <property type="entry name" value="LOG"/>
</dbReference>
<dbReference type="GO" id="GO:0009691">
    <property type="term" value="P:cytokinin biosynthetic process"/>
    <property type="evidence" value="ECO:0007669"/>
    <property type="project" value="UniProtKB-UniRule"/>
</dbReference>
<proteinExistence type="inferred from homology"/>